<dbReference type="GO" id="GO:0006886">
    <property type="term" value="P:intracellular protein transport"/>
    <property type="evidence" value="ECO:0007669"/>
    <property type="project" value="InterPro"/>
</dbReference>
<dbReference type="Gene3D" id="2.60.40.1480">
    <property type="entry name" value="Coatomer, gamma subunit, appendage domain"/>
    <property type="match status" value="1"/>
</dbReference>
<dbReference type="InterPro" id="IPR013040">
    <property type="entry name" value="Coatomer_gsu_app_Ig-like_dom"/>
</dbReference>
<evidence type="ECO:0000256" key="4">
    <source>
        <dbReference type="ARBA" id="ARBA00022448"/>
    </source>
</evidence>
<name>A0A3P7JRK6_STRVU</name>
<feature type="non-terminal residue" evidence="13">
    <location>
        <position position="1"/>
    </location>
</feature>
<dbReference type="GO" id="GO:0000139">
    <property type="term" value="C:Golgi membrane"/>
    <property type="evidence" value="ECO:0007669"/>
    <property type="project" value="UniProtKB-SubCell"/>
</dbReference>
<evidence type="ECO:0000256" key="1">
    <source>
        <dbReference type="ARBA" id="ARBA00004255"/>
    </source>
</evidence>
<evidence type="ECO:0000256" key="11">
    <source>
        <dbReference type="ARBA" id="ARBA00023329"/>
    </source>
</evidence>
<dbReference type="InterPro" id="IPR037067">
    <property type="entry name" value="Coatomer_gsu_app_sf"/>
</dbReference>
<evidence type="ECO:0000256" key="6">
    <source>
        <dbReference type="ARBA" id="ARBA00022737"/>
    </source>
</evidence>
<evidence type="ECO:0000313" key="14">
    <source>
        <dbReference type="Proteomes" id="UP000270094"/>
    </source>
</evidence>
<dbReference type="Pfam" id="PF08752">
    <property type="entry name" value="COP-gamma_platf"/>
    <property type="match status" value="1"/>
</dbReference>
<reference evidence="13 14" key="1">
    <citation type="submission" date="2018-11" db="EMBL/GenBank/DDBJ databases">
        <authorList>
            <consortium name="Pathogen Informatics"/>
        </authorList>
    </citation>
    <scope>NUCLEOTIDE SEQUENCE [LARGE SCALE GENOMIC DNA]</scope>
</reference>
<evidence type="ECO:0000256" key="10">
    <source>
        <dbReference type="ARBA" id="ARBA00023136"/>
    </source>
</evidence>
<evidence type="ECO:0000259" key="12">
    <source>
        <dbReference type="Pfam" id="PF08752"/>
    </source>
</evidence>
<dbReference type="InterPro" id="IPR017106">
    <property type="entry name" value="Coatomer_gsu"/>
</dbReference>
<comment type="similarity">
    <text evidence="3">Belongs to the COPG family.</text>
</comment>
<organism evidence="13 14">
    <name type="scientific">Strongylus vulgaris</name>
    <name type="common">Blood worm</name>
    <dbReference type="NCBI Taxonomy" id="40348"/>
    <lineage>
        <taxon>Eukaryota</taxon>
        <taxon>Metazoa</taxon>
        <taxon>Ecdysozoa</taxon>
        <taxon>Nematoda</taxon>
        <taxon>Chromadorea</taxon>
        <taxon>Rhabditida</taxon>
        <taxon>Rhabditina</taxon>
        <taxon>Rhabditomorpha</taxon>
        <taxon>Strongyloidea</taxon>
        <taxon>Strongylidae</taxon>
        <taxon>Strongylus</taxon>
    </lineage>
</organism>
<dbReference type="GO" id="GO:0006891">
    <property type="term" value="P:intra-Golgi vesicle-mediated transport"/>
    <property type="evidence" value="ECO:0007669"/>
    <property type="project" value="TreeGrafter"/>
</dbReference>
<evidence type="ECO:0000256" key="7">
    <source>
        <dbReference type="ARBA" id="ARBA00022892"/>
    </source>
</evidence>
<dbReference type="GO" id="GO:0005198">
    <property type="term" value="F:structural molecule activity"/>
    <property type="evidence" value="ECO:0007669"/>
    <property type="project" value="InterPro"/>
</dbReference>
<dbReference type="GO" id="GO:0005783">
    <property type="term" value="C:endoplasmic reticulum"/>
    <property type="evidence" value="ECO:0007669"/>
    <property type="project" value="TreeGrafter"/>
</dbReference>
<dbReference type="GO" id="GO:0009306">
    <property type="term" value="P:protein secretion"/>
    <property type="evidence" value="ECO:0007669"/>
    <property type="project" value="TreeGrafter"/>
</dbReference>
<dbReference type="Proteomes" id="UP000270094">
    <property type="component" value="Unassembled WGS sequence"/>
</dbReference>
<dbReference type="GO" id="GO:0030126">
    <property type="term" value="C:COPI vesicle coat"/>
    <property type="evidence" value="ECO:0007669"/>
    <property type="project" value="InterPro"/>
</dbReference>
<keyword evidence="7" id="KW-0931">ER-Golgi transport</keyword>
<keyword evidence="9" id="KW-0333">Golgi apparatus</keyword>
<dbReference type="OrthoDB" id="1931905at2759"/>
<dbReference type="FunFam" id="2.60.40.1480:FF:000001">
    <property type="entry name" value="Coatomer subunit gamma"/>
    <property type="match status" value="1"/>
</dbReference>
<dbReference type="GO" id="GO:0072384">
    <property type="term" value="P:organelle transport along microtubule"/>
    <property type="evidence" value="ECO:0007669"/>
    <property type="project" value="TreeGrafter"/>
</dbReference>
<keyword evidence="14" id="KW-1185">Reference proteome</keyword>
<evidence type="ECO:0000256" key="5">
    <source>
        <dbReference type="ARBA" id="ARBA00022490"/>
    </source>
</evidence>
<dbReference type="GO" id="GO:0006888">
    <property type="term" value="P:endoplasmic reticulum to Golgi vesicle-mediated transport"/>
    <property type="evidence" value="ECO:0007669"/>
    <property type="project" value="TreeGrafter"/>
</dbReference>
<dbReference type="GO" id="GO:0005793">
    <property type="term" value="C:endoplasmic reticulum-Golgi intermediate compartment"/>
    <property type="evidence" value="ECO:0007669"/>
    <property type="project" value="TreeGrafter"/>
</dbReference>
<evidence type="ECO:0000256" key="8">
    <source>
        <dbReference type="ARBA" id="ARBA00022927"/>
    </source>
</evidence>
<keyword evidence="11" id="KW-0968">Cytoplasmic vesicle</keyword>
<feature type="domain" description="Coatomer gamma subunit appendage Ig-like subdomain" evidence="12">
    <location>
        <begin position="1"/>
        <end position="141"/>
    </location>
</feature>
<accession>A0A3P7JRK6</accession>
<dbReference type="PANTHER" id="PTHR10261:SF0">
    <property type="entry name" value="COATOMER SUBUNIT GAMMA-2"/>
    <property type="match status" value="1"/>
</dbReference>
<comment type="subcellular location">
    <subcellularLocation>
        <location evidence="2">Cytoplasmic vesicle</location>
        <location evidence="2">COPI-coated vesicle membrane</location>
        <topology evidence="2">Peripheral membrane protein</topology>
        <orientation evidence="2">Cytoplasmic side</orientation>
    </subcellularLocation>
    <subcellularLocation>
        <location evidence="1">Golgi apparatus membrane</location>
        <topology evidence="1">Peripheral membrane protein</topology>
        <orientation evidence="1">Cytoplasmic side</orientation>
    </subcellularLocation>
</comment>
<protein>
    <recommendedName>
        <fullName evidence="12">Coatomer gamma subunit appendage Ig-like subdomain domain-containing protein</fullName>
    </recommendedName>
</protein>
<keyword evidence="5" id="KW-0963">Cytoplasm</keyword>
<gene>
    <name evidence="13" type="ORF">SVUK_LOCUS21004</name>
</gene>
<dbReference type="AlphaFoldDB" id="A0A3P7JRK6"/>
<sequence length="156" mass="17413">AQIPEFAQLGPLFHSSARVALTDEVTEYTVHAIKHIFTNHVVIQLDCKNTLNDQLLENVFVELEDPDGEWSVDHTIPIDILPYNEVKPTYVLMEFPESGSVTGSFGATLKFNVKDVDPATGEPESDDTYEDCYVLEELELSVGDLVAPVIKQNFMV</sequence>
<dbReference type="PANTHER" id="PTHR10261">
    <property type="entry name" value="COATOMER SUBUNIT GAMMA"/>
    <property type="match status" value="1"/>
</dbReference>
<evidence type="ECO:0000313" key="13">
    <source>
        <dbReference type="EMBL" id="VDM86006.1"/>
    </source>
</evidence>
<dbReference type="SUPFAM" id="SSF49348">
    <property type="entry name" value="Clathrin adaptor appendage domain"/>
    <property type="match status" value="1"/>
</dbReference>
<keyword evidence="4" id="KW-0813">Transport</keyword>
<evidence type="ECO:0000256" key="2">
    <source>
        <dbReference type="ARBA" id="ARBA00004347"/>
    </source>
</evidence>
<evidence type="ECO:0000256" key="3">
    <source>
        <dbReference type="ARBA" id="ARBA00010720"/>
    </source>
</evidence>
<keyword evidence="10" id="KW-0472">Membrane</keyword>
<dbReference type="InterPro" id="IPR013041">
    <property type="entry name" value="Clathrin_app_Ig-like_sf"/>
</dbReference>
<keyword evidence="6" id="KW-0677">Repeat</keyword>
<evidence type="ECO:0000256" key="9">
    <source>
        <dbReference type="ARBA" id="ARBA00023034"/>
    </source>
</evidence>
<keyword evidence="8" id="KW-0653">Protein transport</keyword>
<proteinExistence type="inferred from homology"/>
<dbReference type="EMBL" id="UYYB01148581">
    <property type="protein sequence ID" value="VDM86006.1"/>
    <property type="molecule type" value="Genomic_DNA"/>
</dbReference>
<feature type="non-terminal residue" evidence="13">
    <location>
        <position position="156"/>
    </location>
</feature>